<organism evidence="2 3">
    <name type="scientific">Cirrhinus mrigala</name>
    <name type="common">Mrigala</name>
    <dbReference type="NCBI Taxonomy" id="683832"/>
    <lineage>
        <taxon>Eukaryota</taxon>
        <taxon>Metazoa</taxon>
        <taxon>Chordata</taxon>
        <taxon>Craniata</taxon>
        <taxon>Vertebrata</taxon>
        <taxon>Euteleostomi</taxon>
        <taxon>Actinopterygii</taxon>
        <taxon>Neopterygii</taxon>
        <taxon>Teleostei</taxon>
        <taxon>Ostariophysi</taxon>
        <taxon>Cypriniformes</taxon>
        <taxon>Cyprinidae</taxon>
        <taxon>Labeoninae</taxon>
        <taxon>Labeonini</taxon>
        <taxon>Cirrhinus</taxon>
    </lineage>
</organism>
<dbReference type="EMBL" id="JAMKFB020000002">
    <property type="protein sequence ID" value="KAL0200687.1"/>
    <property type="molecule type" value="Genomic_DNA"/>
</dbReference>
<proteinExistence type="predicted"/>
<evidence type="ECO:0000256" key="1">
    <source>
        <dbReference type="SAM" id="MobiDB-lite"/>
    </source>
</evidence>
<protein>
    <submittedName>
        <fullName evidence="2">Uncharacterized protein</fullName>
    </submittedName>
</protein>
<feature type="compositionally biased region" description="Low complexity" evidence="1">
    <location>
        <begin position="39"/>
        <end position="60"/>
    </location>
</feature>
<feature type="compositionally biased region" description="Polar residues" evidence="1">
    <location>
        <begin position="96"/>
        <end position="108"/>
    </location>
</feature>
<evidence type="ECO:0000313" key="2">
    <source>
        <dbReference type="EMBL" id="KAL0200687.1"/>
    </source>
</evidence>
<accession>A0ABD0RQ84</accession>
<feature type="non-terminal residue" evidence="2">
    <location>
        <position position="1"/>
    </location>
</feature>
<feature type="region of interest" description="Disordered" evidence="1">
    <location>
        <begin position="1"/>
        <end position="108"/>
    </location>
</feature>
<sequence length="273" mass="30384">PWPVLETDPTHQPQAFLIHPIPPSSPNKLLPPISEQITKHLQQQMQQHQQSQPSSHVSGQRKSRENISQQLRQHRAGQKAGQEPRGRKPNPVITKAVSSENLPSASNLKLSPCRSLEVGDELVPQIAINQECLISDKGSILSRSAPESSLREVMGKGQRSNSVPHKNLLMVPQWEWAVPLATYGSDDLFSANRSSSALDLQNFNRPIWRSRSCERETVWFANTKSHKHSNNMAAPLRSRKPSLLKIAIPSPNISPLGSPLSPSNMMTIRPFVN</sequence>
<keyword evidence="3" id="KW-1185">Reference proteome</keyword>
<name>A0ABD0RQ84_CIRMR</name>
<reference evidence="2 3" key="1">
    <citation type="submission" date="2024-05" db="EMBL/GenBank/DDBJ databases">
        <title>Genome sequencing and assembly of Indian major carp, Cirrhinus mrigala (Hamilton, 1822).</title>
        <authorList>
            <person name="Mohindra V."/>
            <person name="Chowdhury L.M."/>
            <person name="Lal K."/>
            <person name="Jena J.K."/>
        </authorList>
    </citation>
    <scope>NUCLEOTIDE SEQUENCE [LARGE SCALE GENOMIC DNA]</scope>
    <source>
        <strain evidence="2">CM1030</strain>
        <tissue evidence="2">Blood</tissue>
    </source>
</reference>
<evidence type="ECO:0000313" key="3">
    <source>
        <dbReference type="Proteomes" id="UP001529510"/>
    </source>
</evidence>
<comment type="caution">
    <text evidence="2">The sequence shown here is derived from an EMBL/GenBank/DDBJ whole genome shotgun (WGS) entry which is preliminary data.</text>
</comment>
<dbReference type="AlphaFoldDB" id="A0ABD0RQ84"/>
<dbReference type="Proteomes" id="UP001529510">
    <property type="component" value="Unassembled WGS sequence"/>
</dbReference>
<gene>
    <name evidence="2" type="ORF">M9458_003874</name>
</gene>